<name>A0AAV7WJH9_PLEWA</name>
<protein>
    <submittedName>
        <fullName evidence="2">Uncharacterized protein</fullName>
    </submittedName>
</protein>
<keyword evidence="3" id="KW-1185">Reference proteome</keyword>
<dbReference type="AlphaFoldDB" id="A0AAV7WJH9"/>
<gene>
    <name evidence="2" type="ORF">NDU88_001115</name>
</gene>
<dbReference type="EMBL" id="JANPWB010000001">
    <property type="protein sequence ID" value="KAJ1213478.1"/>
    <property type="molecule type" value="Genomic_DNA"/>
</dbReference>
<comment type="caution">
    <text evidence="2">The sequence shown here is derived from an EMBL/GenBank/DDBJ whole genome shotgun (WGS) entry which is preliminary data.</text>
</comment>
<accession>A0AAV7WJH9</accession>
<reference evidence="2" key="1">
    <citation type="journal article" date="2022" name="bioRxiv">
        <title>Sequencing and chromosome-scale assembly of the giantPleurodeles waltlgenome.</title>
        <authorList>
            <person name="Brown T."/>
            <person name="Elewa A."/>
            <person name="Iarovenko S."/>
            <person name="Subramanian E."/>
            <person name="Araus A.J."/>
            <person name="Petzold A."/>
            <person name="Susuki M."/>
            <person name="Suzuki K.-i.T."/>
            <person name="Hayashi T."/>
            <person name="Toyoda A."/>
            <person name="Oliveira C."/>
            <person name="Osipova E."/>
            <person name="Leigh N.D."/>
            <person name="Simon A."/>
            <person name="Yun M.H."/>
        </authorList>
    </citation>
    <scope>NUCLEOTIDE SEQUENCE</scope>
    <source>
        <strain evidence="2">20211129_DDA</strain>
        <tissue evidence="2">Liver</tissue>
    </source>
</reference>
<proteinExistence type="predicted"/>
<sequence>MYARVPAVELPSPSVPLVNSESVAWPFMAMWDAAPSCSDATSPPPDDANAHMNRKTTKKGGEQNIDMLSACIGDTVGGQDRHRSPLHYAAHLGSTTQSLGHGLQAYGRHLHT</sequence>
<dbReference type="Proteomes" id="UP001066276">
    <property type="component" value="Chromosome 1_1"/>
</dbReference>
<feature type="region of interest" description="Disordered" evidence="1">
    <location>
        <begin position="36"/>
        <end position="62"/>
    </location>
</feature>
<evidence type="ECO:0000313" key="2">
    <source>
        <dbReference type="EMBL" id="KAJ1213478.1"/>
    </source>
</evidence>
<evidence type="ECO:0000313" key="3">
    <source>
        <dbReference type="Proteomes" id="UP001066276"/>
    </source>
</evidence>
<evidence type="ECO:0000256" key="1">
    <source>
        <dbReference type="SAM" id="MobiDB-lite"/>
    </source>
</evidence>
<organism evidence="2 3">
    <name type="scientific">Pleurodeles waltl</name>
    <name type="common">Iberian ribbed newt</name>
    <dbReference type="NCBI Taxonomy" id="8319"/>
    <lineage>
        <taxon>Eukaryota</taxon>
        <taxon>Metazoa</taxon>
        <taxon>Chordata</taxon>
        <taxon>Craniata</taxon>
        <taxon>Vertebrata</taxon>
        <taxon>Euteleostomi</taxon>
        <taxon>Amphibia</taxon>
        <taxon>Batrachia</taxon>
        <taxon>Caudata</taxon>
        <taxon>Salamandroidea</taxon>
        <taxon>Salamandridae</taxon>
        <taxon>Pleurodelinae</taxon>
        <taxon>Pleurodeles</taxon>
    </lineage>
</organism>